<dbReference type="Proteomes" id="UP000799424">
    <property type="component" value="Unassembled WGS sequence"/>
</dbReference>
<dbReference type="AlphaFoldDB" id="A0A6A6ZHJ7"/>
<name>A0A6A6ZHJ7_9PLEO</name>
<keyword evidence="3" id="KW-1185">Reference proteome</keyword>
<organism evidence="2 3">
    <name type="scientific">Ophiobolus disseminans</name>
    <dbReference type="NCBI Taxonomy" id="1469910"/>
    <lineage>
        <taxon>Eukaryota</taxon>
        <taxon>Fungi</taxon>
        <taxon>Dikarya</taxon>
        <taxon>Ascomycota</taxon>
        <taxon>Pezizomycotina</taxon>
        <taxon>Dothideomycetes</taxon>
        <taxon>Pleosporomycetidae</taxon>
        <taxon>Pleosporales</taxon>
        <taxon>Pleosporineae</taxon>
        <taxon>Phaeosphaeriaceae</taxon>
        <taxon>Ophiobolus</taxon>
    </lineage>
</organism>
<evidence type="ECO:0000313" key="3">
    <source>
        <dbReference type="Proteomes" id="UP000799424"/>
    </source>
</evidence>
<protein>
    <submittedName>
        <fullName evidence="2">Uncharacterized protein</fullName>
    </submittedName>
</protein>
<dbReference type="OrthoDB" id="5371646at2759"/>
<evidence type="ECO:0000256" key="1">
    <source>
        <dbReference type="SAM" id="MobiDB-lite"/>
    </source>
</evidence>
<gene>
    <name evidence="2" type="ORF">CC86DRAFT_471815</name>
</gene>
<accession>A0A6A6ZHJ7</accession>
<feature type="region of interest" description="Disordered" evidence="1">
    <location>
        <begin position="68"/>
        <end position="144"/>
    </location>
</feature>
<reference evidence="2" key="1">
    <citation type="journal article" date="2020" name="Stud. Mycol.">
        <title>101 Dothideomycetes genomes: a test case for predicting lifestyles and emergence of pathogens.</title>
        <authorList>
            <person name="Haridas S."/>
            <person name="Albert R."/>
            <person name="Binder M."/>
            <person name="Bloem J."/>
            <person name="Labutti K."/>
            <person name="Salamov A."/>
            <person name="Andreopoulos B."/>
            <person name="Baker S."/>
            <person name="Barry K."/>
            <person name="Bills G."/>
            <person name="Bluhm B."/>
            <person name="Cannon C."/>
            <person name="Castanera R."/>
            <person name="Culley D."/>
            <person name="Daum C."/>
            <person name="Ezra D."/>
            <person name="Gonzalez J."/>
            <person name="Henrissat B."/>
            <person name="Kuo A."/>
            <person name="Liang C."/>
            <person name="Lipzen A."/>
            <person name="Lutzoni F."/>
            <person name="Magnuson J."/>
            <person name="Mondo S."/>
            <person name="Nolan M."/>
            <person name="Ohm R."/>
            <person name="Pangilinan J."/>
            <person name="Park H.-J."/>
            <person name="Ramirez L."/>
            <person name="Alfaro M."/>
            <person name="Sun H."/>
            <person name="Tritt A."/>
            <person name="Yoshinaga Y."/>
            <person name="Zwiers L.-H."/>
            <person name="Turgeon B."/>
            <person name="Goodwin S."/>
            <person name="Spatafora J."/>
            <person name="Crous P."/>
            <person name="Grigoriev I."/>
        </authorList>
    </citation>
    <scope>NUCLEOTIDE SEQUENCE</scope>
    <source>
        <strain evidence="2">CBS 113818</strain>
    </source>
</reference>
<sequence>MSDNDTTKAKSGWSDKERLTYLFALIDNSESKFNYNMTPRPAGRSVIACQRMVERLKGTLKNELEALEAGVPLDDAAPKTPKTTTPRKRKVKDDADEQATPSKRGRKKKVVPQPEPKVEVQVEVEDESDGGMKIKDEPEGESDA</sequence>
<evidence type="ECO:0000313" key="2">
    <source>
        <dbReference type="EMBL" id="KAF2819725.1"/>
    </source>
</evidence>
<dbReference type="EMBL" id="MU006243">
    <property type="protein sequence ID" value="KAF2819725.1"/>
    <property type="molecule type" value="Genomic_DNA"/>
</dbReference>
<proteinExistence type="predicted"/>